<protein>
    <submittedName>
        <fullName evidence="1">13574_t:CDS:1</fullName>
    </submittedName>
</protein>
<dbReference type="Proteomes" id="UP000789375">
    <property type="component" value="Unassembled WGS sequence"/>
</dbReference>
<organism evidence="1 2">
    <name type="scientific">Funneliformis mosseae</name>
    <name type="common">Endomycorrhizal fungus</name>
    <name type="synonym">Glomus mosseae</name>
    <dbReference type="NCBI Taxonomy" id="27381"/>
    <lineage>
        <taxon>Eukaryota</taxon>
        <taxon>Fungi</taxon>
        <taxon>Fungi incertae sedis</taxon>
        <taxon>Mucoromycota</taxon>
        <taxon>Glomeromycotina</taxon>
        <taxon>Glomeromycetes</taxon>
        <taxon>Glomerales</taxon>
        <taxon>Glomeraceae</taxon>
        <taxon>Funneliformis</taxon>
    </lineage>
</organism>
<dbReference type="AlphaFoldDB" id="A0A9N8UZ32"/>
<proteinExistence type="predicted"/>
<reference evidence="1" key="1">
    <citation type="submission" date="2021-06" db="EMBL/GenBank/DDBJ databases">
        <authorList>
            <person name="Kallberg Y."/>
            <person name="Tangrot J."/>
            <person name="Rosling A."/>
        </authorList>
    </citation>
    <scope>NUCLEOTIDE SEQUENCE</scope>
    <source>
        <strain evidence="1">87-6 pot B 2015</strain>
    </source>
</reference>
<dbReference type="EMBL" id="CAJVPP010000045">
    <property type="protein sequence ID" value="CAG8437160.1"/>
    <property type="molecule type" value="Genomic_DNA"/>
</dbReference>
<sequence>MGTLNISNKSQSLKDDMDKDLYRKLCIKKDKTETSMRMENDIGINYTVTVEAVLEHCLDIILDSLRKLQNAWDREIYVFKASESSPYCLQMKAEAR</sequence>
<evidence type="ECO:0000313" key="1">
    <source>
        <dbReference type="EMBL" id="CAG8437160.1"/>
    </source>
</evidence>
<keyword evidence="2" id="KW-1185">Reference proteome</keyword>
<name>A0A9N8UZ32_FUNMO</name>
<accession>A0A9N8UZ32</accession>
<evidence type="ECO:0000313" key="2">
    <source>
        <dbReference type="Proteomes" id="UP000789375"/>
    </source>
</evidence>
<comment type="caution">
    <text evidence="1">The sequence shown here is derived from an EMBL/GenBank/DDBJ whole genome shotgun (WGS) entry which is preliminary data.</text>
</comment>
<gene>
    <name evidence="1" type="ORF">FMOSSE_LOCUS480</name>
</gene>